<keyword evidence="2" id="KW-1185">Reference proteome</keyword>
<reference evidence="1 2" key="2">
    <citation type="journal article" date="2009" name="PLoS ONE">
        <title>An integrated genetic and cytogenetic map of the cucumber genome.</title>
        <authorList>
            <person name="Ren Y."/>
            <person name="Zhang Z."/>
            <person name="Liu J."/>
            <person name="Staub J.E."/>
            <person name="Han Y."/>
            <person name="Cheng Z."/>
            <person name="Li X."/>
            <person name="Lu J."/>
            <person name="Miao H."/>
            <person name="Kang H."/>
            <person name="Xie B."/>
            <person name="Gu X."/>
            <person name="Wang X."/>
            <person name="Du Y."/>
            <person name="Jin W."/>
            <person name="Huang S."/>
        </authorList>
    </citation>
    <scope>NUCLEOTIDE SEQUENCE [LARGE SCALE GENOMIC DNA]</scope>
    <source>
        <strain evidence="2">cv. 9930</strain>
    </source>
</reference>
<dbReference type="EMBL" id="CM002925">
    <property type="protein sequence ID" value="KGN55075.1"/>
    <property type="molecule type" value="Genomic_DNA"/>
</dbReference>
<proteinExistence type="predicted"/>
<reference evidence="1 2" key="4">
    <citation type="journal article" date="2011" name="BMC Genomics">
        <title>RNA-Seq improves annotation of protein-coding genes in the cucumber genome.</title>
        <authorList>
            <person name="Li Z."/>
            <person name="Zhang Z."/>
            <person name="Yan P."/>
            <person name="Huang S."/>
            <person name="Fei Z."/>
            <person name="Lin K."/>
        </authorList>
    </citation>
    <scope>NUCLEOTIDE SEQUENCE [LARGE SCALE GENOMIC DNA]</scope>
    <source>
        <strain evidence="2">cv. 9930</strain>
    </source>
</reference>
<dbReference type="Gramene" id="KGN55075">
    <property type="protein sequence ID" value="KGN55075"/>
    <property type="gene ID" value="Csa_4G627250"/>
</dbReference>
<reference evidence="1 2" key="3">
    <citation type="journal article" date="2010" name="BMC Genomics">
        <title>Transcriptome sequencing and comparative analysis of cucumber flowers with different sex types.</title>
        <authorList>
            <person name="Guo S."/>
            <person name="Zheng Y."/>
            <person name="Joung J.G."/>
            <person name="Liu S."/>
            <person name="Zhang Z."/>
            <person name="Crasta O.R."/>
            <person name="Sobral B.W."/>
            <person name="Xu Y."/>
            <person name="Huang S."/>
            <person name="Fei Z."/>
        </authorList>
    </citation>
    <scope>NUCLEOTIDE SEQUENCE [LARGE SCALE GENOMIC DNA]</scope>
    <source>
        <strain evidence="2">cv. 9930</strain>
    </source>
</reference>
<protein>
    <submittedName>
        <fullName evidence="1">Uncharacterized protein</fullName>
    </submittedName>
</protein>
<evidence type="ECO:0000313" key="2">
    <source>
        <dbReference type="Proteomes" id="UP000029981"/>
    </source>
</evidence>
<name>A0A0A0KZJ0_CUCSA</name>
<organism evidence="1 2">
    <name type="scientific">Cucumis sativus</name>
    <name type="common">Cucumber</name>
    <dbReference type="NCBI Taxonomy" id="3659"/>
    <lineage>
        <taxon>Eukaryota</taxon>
        <taxon>Viridiplantae</taxon>
        <taxon>Streptophyta</taxon>
        <taxon>Embryophyta</taxon>
        <taxon>Tracheophyta</taxon>
        <taxon>Spermatophyta</taxon>
        <taxon>Magnoliopsida</taxon>
        <taxon>eudicotyledons</taxon>
        <taxon>Gunneridae</taxon>
        <taxon>Pentapetalae</taxon>
        <taxon>rosids</taxon>
        <taxon>fabids</taxon>
        <taxon>Cucurbitales</taxon>
        <taxon>Cucurbitaceae</taxon>
        <taxon>Benincaseae</taxon>
        <taxon>Cucumis</taxon>
    </lineage>
</organism>
<dbReference type="AlphaFoldDB" id="A0A0A0KZJ0"/>
<gene>
    <name evidence="1" type="ORF">Csa_4G627250</name>
</gene>
<reference evidence="1 2" key="1">
    <citation type="journal article" date="2009" name="Nat. Genet.">
        <title>The genome of the cucumber, Cucumis sativus L.</title>
        <authorList>
            <person name="Huang S."/>
            <person name="Li R."/>
            <person name="Zhang Z."/>
            <person name="Li L."/>
            <person name="Gu X."/>
            <person name="Fan W."/>
            <person name="Lucas W.J."/>
            <person name="Wang X."/>
            <person name="Xie B."/>
            <person name="Ni P."/>
            <person name="Ren Y."/>
            <person name="Zhu H."/>
            <person name="Li J."/>
            <person name="Lin K."/>
            <person name="Jin W."/>
            <person name="Fei Z."/>
            <person name="Li G."/>
            <person name="Staub J."/>
            <person name="Kilian A."/>
            <person name="van der Vossen E.A."/>
            <person name="Wu Y."/>
            <person name="Guo J."/>
            <person name="He J."/>
            <person name="Jia Z."/>
            <person name="Ren Y."/>
            <person name="Tian G."/>
            <person name="Lu Y."/>
            <person name="Ruan J."/>
            <person name="Qian W."/>
            <person name="Wang M."/>
            <person name="Huang Q."/>
            <person name="Li B."/>
            <person name="Xuan Z."/>
            <person name="Cao J."/>
            <person name="Asan"/>
            <person name="Wu Z."/>
            <person name="Zhang J."/>
            <person name="Cai Q."/>
            <person name="Bai Y."/>
            <person name="Zhao B."/>
            <person name="Han Y."/>
            <person name="Li Y."/>
            <person name="Li X."/>
            <person name="Wang S."/>
            <person name="Shi Q."/>
            <person name="Liu S."/>
            <person name="Cho W.K."/>
            <person name="Kim J.Y."/>
            <person name="Xu Y."/>
            <person name="Heller-Uszynska K."/>
            <person name="Miao H."/>
            <person name="Cheng Z."/>
            <person name="Zhang S."/>
            <person name="Wu J."/>
            <person name="Yang Y."/>
            <person name="Kang H."/>
            <person name="Li M."/>
            <person name="Liang H."/>
            <person name="Ren X."/>
            <person name="Shi Z."/>
            <person name="Wen M."/>
            <person name="Jian M."/>
            <person name="Yang H."/>
            <person name="Zhang G."/>
            <person name="Yang Z."/>
            <person name="Chen R."/>
            <person name="Liu S."/>
            <person name="Li J."/>
            <person name="Ma L."/>
            <person name="Liu H."/>
            <person name="Zhou Y."/>
            <person name="Zhao J."/>
            <person name="Fang X."/>
            <person name="Li G."/>
            <person name="Fang L."/>
            <person name="Li Y."/>
            <person name="Liu D."/>
            <person name="Zheng H."/>
            <person name="Zhang Y."/>
            <person name="Qin N."/>
            <person name="Li Z."/>
            <person name="Yang G."/>
            <person name="Yang S."/>
            <person name="Bolund L."/>
            <person name="Kristiansen K."/>
            <person name="Zheng H."/>
            <person name="Li S."/>
            <person name="Zhang X."/>
            <person name="Yang H."/>
            <person name="Wang J."/>
            <person name="Sun R."/>
            <person name="Zhang B."/>
            <person name="Jiang S."/>
            <person name="Wang J."/>
            <person name="Du Y."/>
            <person name="Li S."/>
        </authorList>
    </citation>
    <scope>NUCLEOTIDE SEQUENCE [LARGE SCALE GENOMIC DNA]</scope>
    <source>
        <strain evidence="2">cv. 9930</strain>
    </source>
</reference>
<evidence type="ECO:0000313" key="1">
    <source>
        <dbReference type="EMBL" id="KGN55075.1"/>
    </source>
</evidence>
<accession>A0A0A0KZJ0</accession>
<sequence length="63" mass="7030">MPFTPLNFLLITQNSPPRDTWQRLKKDLVAETEVAGHVLGKVACQLAHSGWRLKDESGVQLST</sequence>
<dbReference type="Proteomes" id="UP000029981">
    <property type="component" value="Chromosome 4"/>
</dbReference>